<evidence type="ECO:0000313" key="3">
    <source>
        <dbReference type="Proteomes" id="UP001162162"/>
    </source>
</evidence>
<feature type="region of interest" description="Disordered" evidence="1">
    <location>
        <begin position="166"/>
        <end position="189"/>
    </location>
</feature>
<organism evidence="2 3">
    <name type="scientific">Aromia moschata</name>
    <dbReference type="NCBI Taxonomy" id="1265417"/>
    <lineage>
        <taxon>Eukaryota</taxon>
        <taxon>Metazoa</taxon>
        <taxon>Ecdysozoa</taxon>
        <taxon>Arthropoda</taxon>
        <taxon>Hexapoda</taxon>
        <taxon>Insecta</taxon>
        <taxon>Pterygota</taxon>
        <taxon>Neoptera</taxon>
        <taxon>Endopterygota</taxon>
        <taxon>Coleoptera</taxon>
        <taxon>Polyphaga</taxon>
        <taxon>Cucujiformia</taxon>
        <taxon>Chrysomeloidea</taxon>
        <taxon>Cerambycidae</taxon>
        <taxon>Cerambycinae</taxon>
        <taxon>Callichromatini</taxon>
        <taxon>Aromia</taxon>
    </lineage>
</organism>
<dbReference type="EMBL" id="JAPWTK010000002">
    <property type="protein sequence ID" value="KAJ8962839.1"/>
    <property type="molecule type" value="Genomic_DNA"/>
</dbReference>
<evidence type="ECO:0000256" key="1">
    <source>
        <dbReference type="SAM" id="MobiDB-lite"/>
    </source>
</evidence>
<dbReference type="AlphaFoldDB" id="A0AAV8ZEB8"/>
<keyword evidence="3" id="KW-1185">Reference proteome</keyword>
<reference evidence="2" key="1">
    <citation type="journal article" date="2023" name="Insect Mol. Biol.">
        <title>Genome sequencing provides insights into the evolution of gene families encoding plant cell wall-degrading enzymes in longhorned beetles.</title>
        <authorList>
            <person name="Shin N.R."/>
            <person name="Okamura Y."/>
            <person name="Kirsch R."/>
            <person name="Pauchet Y."/>
        </authorList>
    </citation>
    <scope>NUCLEOTIDE SEQUENCE</scope>
    <source>
        <strain evidence="2">AMC_N1</strain>
    </source>
</reference>
<name>A0AAV8ZEB8_9CUCU</name>
<accession>A0AAV8ZEB8</accession>
<comment type="caution">
    <text evidence="2">The sequence shown here is derived from an EMBL/GenBank/DDBJ whole genome shotgun (WGS) entry which is preliminary data.</text>
</comment>
<protein>
    <submittedName>
        <fullName evidence="2">Uncharacterized protein</fullName>
    </submittedName>
</protein>
<evidence type="ECO:0000313" key="2">
    <source>
        <dbReference type="EMBL" id="KAJ8962839.1"/>
    </source>
</evidence>
<proteinExistence type="predicted"/>
<sequence length="189" mass="21739">MVSNTDLGFLALTLVDLKRKKQQKKKRRRSKESYKMRNRFTHVHLLNFLRDSEPEDYRNFLRMDQESFDYLLESVRPDIEMKDTNMCAAISANQRLSITLRYLASDIDLENLKFTCAIAPQTLEFIIMETCSAITKSLKENIQPPATTDITEDEVVCPAEMIVGQDISEDEEGPTNTASAILENDSDYE</sequence>
<gene>
    <name evidence="2" type="ORF">NQ318_001239</name>
</gene>
<dbReference type="Proteomes" id="UP001162162">
    <property type="component" value="Unassembled WGS sequence"/>
</dbReference>